<evidence type="ECO:0000313" key="2">
    <source>
        <dbReference type="Proteomes" id="UP001632038"/>
    </source>
</evidence>
<reference evidence="2" key="1">
    <citation type="journal article" date="2024" name="IScience">
        <title>Strigolactones Initiate the Formation of Haustorium-like Structures in Castilleja.</title>
        <authorList>
            <person name="Buerger M."/>
            <person name="Peterson D."/>
            <person name="Chory J."/>
        </authorList>
    </citation>
    <scope>NUCLEOTIDE SEQUENCE [LARGE SCALE GENOMIC DNA]</scope>
</reference>
<comment type="caution">
    <text evidence="1">The sequence shown here is derived from an EMBL/GenBank/DDBJ whole genome shotgun (WGS) entry which is preliminary data.</text>
</comment>
<proteinExistence type="predicted"/>
<name>A0ABD3C5M1_9LAMI</name>
<evidence type="ECO:0000313" key="1">
    <source>
        <dbReference type="EMBL" id="KAL3624783.1"/>
    </source>
</evidence>
<sequence length="271" mass="30357">MNFTRPFYHPNWVSHCDAVVGGVAYWVVVDGDGSSCFVVSLDTKSLTLNSISLPGIATPVDTLVEKLCGGMIPNDDSCFFGAIWKGNFALIENERTDHGTHYYNVWRLDVSGVSWSEKFSFCMDFGIYKCFNSIERRLVLRPFSCLTFFYNIEIKKCEVLRNNGFTEFLEEEIKGGKIKDYDLIHSAVSSVHDFVGSLLLIDGFKRFEDFKNRPELVFMWPDGSKGGAASGMVGNMNTNEGINGDEGRGKPQELDLSFLDNCFSPCESDVT</sequence>
<organism evidence="1 2">
    <name type="scientific">Castilleja foliolosa</name>
    <dbReference type="NCBI Taxonomy" id="1961234"/>
    <lineage>
        <taxon>Eukaryota</taxon>
        <taxon>Viridiplantae</taxon>
        <taxon>Streptophyta</taxon>
        <taxon>Embryophyta</taxon>
        <taxon>Tracheophyta</taxon>
        <taxon>Spermatophyta</taxon>
        <taxon>Magnoliopsida</taxon>
        <taxon>eudicotyledons</taxon>
        <taxon>Gunneridae</taxon>
        <taxon>Pentapetalae</taxon>
        <taxon>asterids</taxon>
        <taxon>lamiids</taxon>
        <taxon>Lamiales</taxon>
        <taxon>Orobanchaceae</taxon>
        <taxon>Pedicularideae</taxon>
        <taxon>Castillejinae</taxon>
        <taxon>Castilleja</taxon>
    </lineage>
</organism>
<dbReference type="Proteomes" id="UP001632038">
    <property type="component" value="Unassembled WGS sequence"/>
</dbReference>
<dbReference type="EMBL" id="JAVIJP010000053">
    <property type="protein sequence ID" value="KAL3624783.1"/>
    <property type="molecule type" value="Genomic_DNA"/>
</dbReference>
<gene>
    <name evidence="1" type="ORF">CASFOL_031451</name>
</gene>
<keyword evidence="2" id="KW-1185">Reference proteome</keyword>
<dbReference type="AlphaFoldDB" id="A0ABD3C5M1"/>
<evidence type="ECO:0008006" key="3">
    <source>
        <dbReference type="Google" id="ProtNLM"/>
    </source>
</evidence>
<protein>
    <recommendedName>
        <fullName evidence="3">F-box associated domain-containing protein</fullName>
    </recommendedName>
</protein>
<accession>A0ABD3C5M1</accession>